<evidence type="ECO:0000256" key="11">
    <source>
        <dbReference type="RuleBase" id="RU004481"/>
    </source>
</evidence>
<dbReference type="PANTHER" id="PTHR43834:SF6">
    <property type="entry name" value="GTPASE DER"/>
    <property type="match status" value="1"/>
</dbReference>
<dbReference type="CDD" id="cd01894">
    <property type="entry name" value="EngA1"/>
    <property type="match status" value="1"/>
</dbReference>
<dbReference type="GO" id="GO:0043022">
    <property type="term" value="F:ribosome binding"/>
    <property type="evidence" value="ECO:0007669"/>
    <property type="project" value="TreeGrafter"/>
</dbReference>
<dbReference type="InterPro" id="IPR006073">
    <property type="entry name" value="GTP-bd"/>
</dbReference>
<protein>
    <recommendedName>
        <fullName evidence="2 9">GTPase Der</fullName>
    </recommendedName>
    <alternativeName>
        <fullName evidence="7 9">GTP-binding protein EngA</fullName>
    </alternativeName>
</protein>
<gene>
    <name evidence="9 13" type="primary">der</name>
    <name evidence="13" type="ORF">H9741_02795</name>
</gene>
<dbReference type="CDD" id="cd01895">
    <property type="entry name" value="EngA2"/>
    <property type="match status" value="1"/>
</dbReference>
<dbReference type="InterPro" id="IPR005225">
    <property type="entry name" value="Small_GTP-bd"/>
</dbReference>
<feature type="domain" description="EngA-type G" evidence="12">
    <location>
        <begin position="4"/>
        <end position="167"/>
    </location>
</feature>
<dbReference type="InterPro" id="IPR031166">
    <property type="entry name" value="G_ENGA"/>
</dbReference>
<keyword evidence="6 9" id="KW-0342">GTP-binding</keyword>
<dbReference type="SUPFAM" id="SSF52540">
    <property type="entry name" value="P-loop containing nucleoside triphosphate hydrolases"/>
    <property type="match status" value="2"/>
</dbReference>
<evidence type="ECO:0000256" key="8">
    <source>
        <dbReference type="ARBA" id="ARBA00053470"/>
    </source>
</evidence>
<dbReference type="InterPro" id="IPR027417">
    <property type="entry name" value="P-loop_NTPase"/>
</dbReference>
<comment type="similarity">
    <text evidence="1 9 10 11">Belongs to the TRAFAC class TrmE-Era-EngA-EngB-Septin-like GTPase superfamily. EngA (Der) GTPase family.</text>
</comment>
<reference evidence="13" key="2">
    <citation type="submission" date="2021-04" db="EMBL/GenBank/DDBJ databases">
        <authorList>
            <person name="Gilroy R."/>
        </authorList>
    </citation>
    <scope>NUCLEOTIDE SEQUENCE</scope>
    <source>
        <strain evidence="13">811</strain>
    </source>
</reference>
<dbReference type="EMBL" id="DXFX01000037">
    <property type="protein sequence ID" value="HIX07379.1"/>
    <property type="molecule type" value="Genomic_DNA"/>
</dbReference>
<dbReference type="Proteomes" id="UP000824204">
    <property type="component" value="Unassembled WGS sequence"/>
</dbReference>
<dbReference type="GO" id="GO:0016787">
    <property type="term" value="F:hydrolase activity"/>
    <property type="evidence" value="ECO:0007669"/>
    <property type="project" value="UniProtKB-KW"/>
</dbReference>
<dbReference type="Pfam" id="PF14714">
    <property type="entry name" value="KH_dom-like"/>
    <property type="match status" value="1"/>
</dbReference>
<evidence type="ECO:0000256" key="2">
    <source>
        <dbReference type="ARBA" id="ARBA00020953"/>
    </source>
</evidence>
<keyword evidence="4 11" id="KW-0677">Repeat</keyword>
<feature type="binding site" evidence="9">
    <location>
        <begin position="180"/>
        <end position="187"/>
    </location>
    <ligand>
        <name>GTP</name>
        <dbReference type="ChEBI" id="CHEBI:37565"/>
        <label>2</label>
    </ligand>
</feature>
<organism evidence="13 14">
    <name type="scientific">Candidatus Borkfalkia faecipullorum</name>
    <dbReference type="NCBI Taxonomy" id="2838510"/>
    <lineage>
        <taxon>Bacteria</taxon>
        <taxon>Bacillati</taxon>
        <taxon>Bacillota</taxon>
        <taxon>Clostridia</taxon>
        <taxon>Christensenellales</taxon>
        <taxon>Christensenellaceae</taxon>
        <taxon>Candidatus Borkfalkia</taxon>
    </lineage>
</organism>
<dbReference type="PANTHER" id="PTHR43834">
    <property type="entry name" value="GTPASE DER"/>
    <property type="match status" value="1"/>
</dbReference>
<dbReference type="GO" id="GO:0005525">
    <property type="term" value="F:GTP binding"/>
    <property type="evidence" value="ECO:0007669"/>
    <property type="project" value="UniProtKB-UniRule"/>
</dbReference>
<dbReference type="PROSITE" id="PS51712">
    <property type="entry name" value="G_ENGA"/>
    <property type="match status" value="2"/>
</dbReference>
<evidence type="ECO:0000313" key="14">
    <source>
        <dbReference type="Proteomes" id="UP000824204"/>
    </source>
</evidence>
<reference evidence="13" key="1">
    <citation type="journal article" date="2021" name="PeerJ">
        <title>Extensive microbial diversity within the chicken gut microbiome revealed by metagenomics and culture.</title>
        <authorList>
            <person name="Gilroy R."/>
            <person name="Ravi A."/>
            <person name="Getino M."/>
            <person name="Pursley I."/>
            <person name="Horton D.L."/>
            <person name="Alikhan N.F."/>
            <person name="Baker D."/>
            <person name="Gharbi K."/>
            <person name="Hall N."/>
            <person name="Watson M."/>
            <person name="Adriaenssens E.M."/>
            <person name="Foster-Nyarko E."/>
            <person name="Jarju S."/>
            <person name="Secka A."/>
            <person name="Antonio M."/>
            <person name="Oren A."/>
            <person name="Chaudhuri R.R."/>
            <person name="La Ragione R."/>
            <person name="Hildebrand F."/>
            <person name="Pallen M.J."/>
        </authorList>
    </citation>
    <scope>NUCLEOTIDE SEQUENCE</scope>
    <source>
        <strain evidence="13">811</strain>
    </source>
</reference>
<dbReference type="FunFam" id="3.40.50.300:FF:000057">
    <property type="entry name" value="GTPase Der"/>
    <property type="match status" value="1"/>
</dbReference>
<evidence type="ECO:0000256" key="7">
    <source>
        <dbReference type="ARBA" id="ARBA00032345"/>
    </source>
</evidence>
<feature type="binding site" evidence="9">
    <location>
        <begin position="227"/>
        <end position="231"/>
    </location>
    <ligand>
        <name>GTP</name>
        <dbReference type="ChEBI" id="CHEBI:37565"/>
        <label>2</label>
    </ligand>
</feature>
<evidence type="ECO:0000256" key="10">
    <source>
        <dbReference type="PROSITE-ProRule" id="PRU01049"/>
    </source>
</evidence>
<evidence type="ECO:0000313" key="13">
    <source>
        <dbReference type="EMBL" id="HIX07379.1"/>
    </source>
</evidence>
<dbReference type="FunFam" id="3.30.300.20:FF:000004">
    <property type="entry name" value="GTPase Der"/>
    <property type="match status" value="1"/>
</dbReference>
<evidence type="ECO:0000256" key="6">
    <source>
        <dbReference type="ARBA" id="ARBA00023134"/>
    </source>
</evidence>
<evidence type="ECO:0000256" key="3">
    <source>
        <dbReference type="ARBA" id="ARBA00022517"/>
    </source>
</evidence>
<dbReference type="Gene3D" id="3.40.50.300">
    <property type="entry name" value="P-loop containing nucleotide triphosphate hydrolases"/>
    <property type="match status" value="2"/>
</dbReference>
<dbReference type="Pfam" id="PF01926">
    <property type="entry name" value="MMR_HSR1"/>
    <property type="match status" value="2"/>
</dbReference>
<feature type="domain" description="EngA-type G" evidence="12">
    <location>
        <begin position="174"/>
        <end position="349"/>
    </location>
</feature>
<dbReference type="NCBIfam" id="TIGR00231">
    <property type="entry name" value="small_GTP"/>
    <property type="match status" value="2"/>
</dbReference>
<comment type="function">
    <text evidence="8 9 11">GTPase that plays an essential role in the late steps of ribosome biogenesis.</text>
</comment>
<evidence type="ECO:0000259" key="12">
    <source>
        <dbReference type="PROSITE" id="PS51712"/>
    </source>
</evidence>
<keyword evidence="5 9" id="KW-0547">Nucleotide-binding</keyword>
<keyword evidence="13" id="KW-0378">Hydrolase</keyword>
<evidence type="ECO:0000256" key="5">
    <source>
        <dbReference type="ARBA" id="ARBA00022741"/>
    </source>
</evidence>
<evidence type="ECO:0000256" key="9">
    <source>
        <dbReference type="HAMAP-Rule" id="MF_00195"/>
    </source>
</evidence>
<dbReference type="InterPro" id="IPR016484">
    <property type="entry name" value="GTPase_Der"/>
</dbReference>
<accession>A0A9D1V7V9</accession>
<evidence type="ECO:0000256" key="1">
    <source>
        <dbReference type="ARBA" id="ARBA00008279"/>
    </source>
</evidence>
<feature type="binding site" evidence="9">
    <location>
        <begin position="57"/>
        <end position="61"/>
    </location>
    <ligand>
        <name>GTP</name>
        <dbReference type="ChEBI" id="CHEBI:37565"/>
        <label>1</label>
    </ligand>
</feature>
<feature type="binding site" evidence="9">
    <location>
        <begin position="292"/>
        <end position="295"/>
    </location>
    <ligand>
        <name>GTP</name>
        <dbReference type="ChEBI" id="CHEBI:37565"/>
        <label>2</label>
    </ligand>
</feature>
<dbReference type="NCBIfam" id="TIGR03594">
    <property type="entry name" value="GTPase_EngA"/>
    <property type="match status" value="1"/>
</dbReference>
<evidence type="ECO:0000256" key="4">
    <source>
        <dbReference type="ARBA" id="ARBA00022737"/>
    </source>
</evidence>
<dbReference type="InterPro" id="IPR015946">
    <property type="entry name" value="KH_dom-like_a/b"/>
</dbReference>
<dbReference type="FunFam" id="3.40.50.300:FF:000040">
    <property type="entry name" value="GTPase Der"/>
    <property type="match status" value="1"/>
</dbReference>
<sequence length="442" mass="49815">MANPLVAIVGRPNVGKSTLFNKIVGRKISITENRPGVTRDRLYADAIWRGKKFTVIDTGGIELKSQDTMWREILRQADIAIEMAQVIILVVDGKEELTSSDYDVAEKLRRSHKPVILAVNKVDNFSHDKLVDFYALGLGEPIAVSAEHSTGIGDVLDEVVSHFDSGDEEEQDRLKIAVVGKPNAGKSSLVNRLLGFERSIVTDMAGTTRDAIDTPFELDGQKYLLIDTAGIRKKKKVDDDVEYYSVLRAFDAVRRADVCLAVVDSQEGLTEQDVKILGYVHEQGKPSVIVMNKWDLIEKDTNTINKFEEKLKADLSFMDYFKSVYISAKTGLRAEKVLRVARESFENANRRISTGTLNDLMLDAVRSNEPASYNGRRLKVYYCSQPSVCPPTFVLFVNDEKLMHFSYRRYLENVLRRSFDFSGTPIRIVTRNRSEDEQGVTL</sequence>
<name>A0A9D1V7V9_9FIRM</name>
<comment type="caution">
    <text evidence="13">The sequence shown here is derived from an EMBL/GenBank/DDBJ whole genome shotgun (WGS) entry which is preliminary data.</text>
</comment>
<dbReference type="AlphaFoldDB" id="A0A9D1V7V9"/>
<feature type="binding site" evidence="9">
    <location>
        <begin position="10"/>
        <end position="17"/>
    </location>
    <ligand>
        <name>GTP</name>
        <dbReference type="ChEBI" id="CHEBI:37565"/>
        <label>1</label>
    </ligand>
</feature>
<dbReference type="GO" id="GO:0042254">
    <property type="term" value="P:ribosome biogenesis"/>
    <property type="evidence" value="ECO:0007669"/>
    <property type="project" value="UniProtKB-KW"/>
</dbReference>
<dbReference type="PIRSF" id="PIRSF006485">
    <property type="entry name" value="GTP-binding_EngA"/>
    <property type="match status" value="1"/>
</dbReference>
<feature type="binding site" evidence="9">
    <location>
        <begin position="120"/>
        <end position="123"/>
    </location>
    <ligand>
        <name>GTP</name>
        <dbReference type="ChEBI" id="CHEBI:37565"/>
        <label>1</label>
    </ligand>
</feature>
<dbReference type="HAMAP" id="MF_00195">
    <property type="entry name" value="GTPase_Der"/>
    <property type="match status" value="1"/>
</dbReference>
<proteinExistence type="inferred from homology"/>
<dbReference type="Gene3D" id="3.30.300.20">
    <property type="match status" value="1"/>
</dbReference>
<keyword evidence="3 9" id="KW-0690">Ribosome biogenesis</keyword>
<comment type="subunit">
    <text evidence="9">Associates with the 50S ribosomal subunit.</text>
</comment>
<dbReference type="InterPro" id="IPR032859">
    <property type="entry name" value="KH_dom-like"/>
</dbReference>